<organism evidence="1 2">
    <name type="scientific">Sporothrix bragantina</name>
    <dbReference type="NCBI Taxonomy" id="671064"/>
    <lineage>
        <taxon>Eukaryota</taxon>
        <taxon>Fungi</taxon>
        <taxon>Dikarya</taxon>
        <taxon>Ascomycota</taxon>
        <taxon>Pezizomycotina</taxon>
        <taxon>Sordariomycetes</taxon>
        <taxon>Sordariomycetidae</taxon>
        <taxon>Ophiostomatales</taxon>
        <taxon>Ophiostomataceae</taxon>
        <taxon>Sporothrix</taxon>
    </lineage>
</organism>
<dbReference type="Pfam" id="PF12006">
    <property type="entry name" value="DUF3500"/>
    <property type="match status" value="1"/>
</dbReference>
<dbReference type="EMBL" id="CAWUHC010000016">
    <property type="protein sequence ID" value="CAK7215949.1"/>
    <property type="molecule type" value="Genomic_DNA"/>
</dbReference>
<protein>
    <recommendedName>
        <fullName evidence="3">DUF3500 domain-containing protein</fullName>
    </recommendedName>
</protein>
<proteinExistence type="predicted"/>
<gene>
    <name evidence="1" type="ORF">SBRCBS47491_002665</name>
</gene>
<evidence type="ECO:0008006" key="3">
    <source>
        <dbReference type="Google" id="ProtNLM"/>
    </source>
</evidence>
<dbReference type="PANTHER" id="PTHR37489:SF1">
    <property type="entry name" value="DUF3500 DOMAIN-CONTAINING PROTEIN"/>
    <property type="match status" value="1"/>
</dbReference>
<name>A0ABP0B8Q4_9PEZI</name>
<dbReference type="Proteomes" id="UP001642406">
    <property type="component" value="Unassembled WGS sequence"/>
</dbReference>
<dbReference type="InterPro" id="IPR021889">
    <property type="entry name" value="DUF3500"/>
</dbReference>
<accession>A0ABP0B8Q4</accession>
<evidence type="ECO:0000313" key="1">
    <source>
        <dbReference type="EMBL" id="CAK7215949.1"/>
    </source>
</evidence>
<keyword evidence="2" id="KW-1185">Reference proteome</keyword>
<dbReference type="PANTHER" id="PTHR37489">
    <property type="entry name" value="DUF3500 DOMAIN-CONTAINING PROTEIN"/>
    <property type="match status" value="1"/>
</dbReference>
<sequence>MEGTVIPGLYPQTSDGIPISKIVVAANKIIAAATPDEQKRLLFDFDAPERRAWSNPEIYVHRFGVRLDESSEALQSAVLRLLKAILSERGYEKAVNATLINHFLGTLHNAPAVLNRWSYNFIVFGTPSETNDWAFSLYGHHLALNITLLRGEQIVLTPTFTGAEPNAIDDGPWAGTTILTEEERLGRTLMQSLAPEQQKKAQILTDVDDPCLAKSFADSFPDCRWNPADQRQQCGAFQDNRIVPYEGACLKGISDSQRDMILQLVEEFVLYLPDNARKHRLEQVAAHLDDTYFCWIGGFDENDAFYYRIQSPVIACEFDHHSGVFLTNTKPQRFHIHTVVRSPNGGDYGYAVRGSKQT</sequence>
<evidence type="ECO:0000313" key="2">
    <source>
        <dbReference type="Proteomes" id="UP001642406"/>
    </source>
</evidence>
<comment type="caution">
    <text evidence="1">The sequence shown here is derived from an EMBL/GenBank/DDBJ whole genome shotgun (WGS) entry which is preliminary data.</text>
</comment>
<reference evidence="1 2" key="1">
    <citation type="submission" date="2024-01" db="EMBL/GenBank/DDBJ databases">
        <authorList>
            <person name="Allen C."/>
            <person name="Tagirdzhanova G."/>
        </authorList>
    </citation>
    <scope>NUCLEOTIDE SEQUENCE [LARGE SCALE GENOMIC DNA]</scope>
</reference>